<gene>
    <name evidence="3" type="ORF">ACFQ4R_01205</name>
</gene>
<dbReference type="PANTHER" id="PTHR43649">
    <property type="entry name" value="ARABINOSE-BINDING PROTEIN-RELATED"/>
    <property type="match status" value="1"/>
</dbReference>
<dbReference type="PANTHER" id="PTHR43649:SF17">
    <property type="entry name" value="ABC TRANSPORTER SOLUTE BINDING PROTEIN-SUGAR TRANSPORT"/>
    <property type="match status" value="1"/>
</dbReference>
<dbReference type="PROSITE" id="PS51257">
    <property type="entry name" value="PROKAR_LIPOPROTEIN"/>
    <property type="match status" value="1"/>
</dbReference>
<dbReference type="SUPFAM" id="SSF53850">
    <property type="entry name" value="Periplasmic binding protein-like II"/>
    <property type="match status" value="1"/>
</dbReference>
<evidence type="ECO:0000313" key="4">
    <source>
        <dbReference type="Proteomes" id="UP001597191"/>
    </source>
</evidence>
<evidence type="ECO:0000259" key="2">
    <source>
        <dbReference type="Pfam" id="PF12010"/>
    </source>
</evidence>
<feature type="chain" id="PRO_5047541381" evidence="1">
    <location>
        <begin position="22"/>
        <end position="480"/>
    </location>
</feature>
<feature type="signal peptide" evidence="1">
    <location>
        <begin position="1"/>
        <end position="21"/>
    </location>
</feature>
<dbReference type="Proteomes" id="UP001597191">
    <property type="component" value="Unassembled WGS sequence"/>
</dbReference>
<dbReference type="InterPro" id="IPR050490">
    <property type="entry name" value="Bact_solute-bd_prot1"/>
</dbReference>
<protein>
    <submittedName>
        <fullName evidence="3">ABC transporter substrate-binding protein</fullName>
    </submittedName>
</protein>
<comment type="caution">
    <text evidence="3">The sequence shown here is derived from an EMBL/GenBank/DDBJ whole genome shotgun (WGS) entry which is preliminary data.</text>
</comment>
<dbReference type="Gene3D" id="3.40.190.10">
    <property type="entry name" value="Periplasmic binding protein-like II"/>
    <property type="match status" value="1"/>
</dbReference>
<dbReference type="RefSeq" id="WP_225420131.1">
    <property type="nucleotide sequence ID" value="NZ_JBHTOH010000014.1"/>
</dbReference>
<dbReference type="EMBL" id="JBHTOH010000014">
    <property type="protein sequence ID" value="MFD1410240.1"/>
    <property type="molecule type" value="Genomic_DNA"/>
</dbReference>
<feature type="domain" description="DUF3502" evidence="2">
    <location>
        <begin position="409"/>
        <end position="477"/>
    </location>
</feature>
<organism evidence="3 4">
    <name type="scientific">Lapidilactobacillus gannanensis</name>
    <dbReference type="NCBI Taxonomy" id="2486002"/>
    <lineage>
        <taxon>Bacteria</taxon>
        <taxon>Bacillati</taxon>
        <taxon>Bacillota</taxon>
        <taxon>Bacilli</taxon>
        <taxon>Lactobacillales</taxon>
        <taxon>Lactobacillaceae</taxon>
        <taxon>Lapidilactobacillus</taxon>
    </lineage>
</organism>
<keyword evidence="1" id="KW-0732">Signal</keyword>
<proteinExistence type="predicted"/>
<keyword evidence="4" id="KW-1185">Reference proteome</keyword>
<dbReference type="Pfam" id="PF12010">
    <property type="entry name" value="DUF3502"/>
    <property type="match status" value="1"/>
</dbReference>
<accession>A0ABW4BKZ9</accession>
<sequence length="480" mass="53861">MKLVKKALGIVAIGMAALALTACGKGSANNDSSKPVHLTWYIDGTPQKDLKKVNKAVNKYIEPKYNVTVTLNQIDWGEYDQKMGTLANSGQKYDLAFSCSWLQSYNYLNNARKGSFLDITKYVDDSSKLKGAINKNFWKGATIDGKLYGVPAQKEISATEFFVWNKALVDKYNIPYKKIQTYAQLEPWLKEVKEKEGITPWFVNESYSNPTEFDQLAVTDGFDLEGNKNKVIDRYDTKKFQSKVKTMRDFVKKGYVNKDASLVTANDVVGRKWLVSSTQMSPLDTATIKDTWKTDVVVSPMTDSVVTNSSATGGTTVIGANTDHPKEAFKLLKAVNTDPKLMNMLAYGIEGVHYKKTGKDTIKWMSAHERYTVPFYMFGNYFNLYHQDGASADEWKILKKYNEDAKASPALGFSFDTSKVTSQIAAMQNVDSEFKKTLNTGSVDPETALANRDKKMKAAGSEKVINELQSQYNKWKKSNK</sequence>
<evidence type="ECO:0000256" key="1">
    <source>
        <dbReference type="SAM" id="SignalP"/>
    </source>
</evidence>
<reference evidence="4" key="1">
    <citation type="journal article" date="2019" name="Int. J. Syst. Evol. Microbiol.">
        <title>The Global Catalogue of Microorganisms (GCM) 10K type strain sequencing project: providing services to taxonomists for standard genome sequencing and annotation.</title>
        <authorList>
            <consortium name="The Broad Institute Genomics Platform"/>
            <consortium name="The Broad Institute Genome Sequencing Center for Infectious Disease"/>
            <person name="Wu L."/>
            <person name="Ma J."/>
        </authorList>
    </citation>
    <scope>NUCLEOTIDE SEQUENCE [LARGE SCALE GENOMIC DNA]</scope>
    <source>
        <strain evidence="4">CCM 8937</strain>
    </source>
</reference>
<evidence type="ECO:0000313" key="3">
    <source>
        <dbReference type="EMBL" id="MFD1410240.1"/>
    </source>
</evidence>
<name>A0ABW4BKZ9_9LACO</name>
<dbReference type="InterPro" id="IPR022627">
    <property type="entry name" value="DUF3502"/>
</dbReference>